<evidence type="ECO:0000313" key="4">
    <source>
        <dbReference type="Proteomes" id="UP000321491"/>
    </source>
</evidence>
<dbReference type="Pfam" id="PF04203">
    <property type="entry name" value="Sortase"/>
    <property type="match status" value="1"/>
</dbReference>
<comment type="caution">
    <text evidence="3">The sequence shown here is derived from an EMBL/GenBank/DDBJ whole genome shotgun (WGS) entry which is preliminary data.</text>
</comment>
<dbReference type="InterPro" id="IPR005754">
    <property type="entry name" value="Sortase"/>
</dbReference>
<keyword evidence="1" id="KW-0378">Hydrolase</keyword>
<evidence type="ECO:0000256" key="2">
    <source>
        <dbReference type="PIRSR" id="PIRSR605754-1"/>
    </source>
</evidence>
<gene>
    <name evidence="3" type="primary">yhcS</name>
    <name evidence="3" type="ORF">CQU01_01670</name>
</gene>
<evidence type="ECO:0008006" key="5">
    <source>
        <dbReference type="Google" id="ProtNLM"/>
    </source>
</evidence>
<accession>A0A511UTJ6</accession>
<dbReference type="RefSeq" id="WP_146934515.1">
    <property type="nucleotide sequence ID" value="NZ_BJXW01000003.1"/>
</dbReference>
<dbReference type="EMBL" id="BJXW01000003">
    <property type="protein sequence ID" value="GEN29929.1"/>
    <property type="molecule type" value="Genomic_DNA"/>
</dbReference>
<feature type="active site" description="Proton donor/acceptor" evidence="2">
    <location>
        <position position="116"/>
    </location>
</feature>
<name>A0A511UTJ6_9BACI</name>
<dbReference type="NCBIfam" id="TIGR01076">
    <property type="entry name" value="sortase_fam"/>
    <property type="match status" value="1"/>
</dbReference>
<dbReference type="InterPro" id="IPR023365">
    <property type="entry name" value="Sortase_dom-sf"/>
</dbReference>
<protein>
    <recommendedName>
        <fullName evidence="5">Class D sortase</fullName>
    </recommendedName>
</protein>
<feature type="active site" description="Acyl-thioester intermediate" evidence="2">
    <location>
        <position position="174"/>
    </location>
</feature>
<reference evidence="3 4" key="1">
    <citation type="submission" date="2019-07" db="EMBL/GenBank/DDBJ databases">
        <title>Whole genome shotgun sequence of Cerasibacillus quisquiliarum NBRC 102429.</title>
        <authorList>
            <person name="Hosoyama A."/>
            <person name="Uohara A."/>
            <person name="Ohji S."/>
            <person name="Ichikawa N."/>
        </authorList>
    </citation>
    <scope>NUCLEOTIDE SEQUENCE [LARGE SCALE GENOMIC DNA]</scope>
    <source>
        <strain evidence="3 4">NBRC 102429</strain>
    </source>
</reference>
<dbReference type="OrthoDB" id="165822at2"/>
<dbReference type="InterPro" id="IPR053525">
    <property type="entry name" value="Sortase_D"/>
</dbReference>
<dbReference type="NCBIfam" id="NF033746">
    <property type="entry name" value="class_D_sortase"/>
    <property type="match status" value="1"/>
</dbReference>
<sequence>MRKLSILLIIGGIIFLGVGGYQLYQTKMNEKQNLKEAKSLLNKNDQKKNTNSLDSNFPLDFNPSTGETVGILEIPKLESELPIVEGTDEDELAQGVGHYAGTAFPLQKDQIVLSGHRDTVFRRMGELELGDILTLQLPYGEFSYEIFETKIVDANDRSIIVPTKPNEVLTVTTCYPFSYIGSAPDRYIINARPVDQKKTKQKAKKKNGDSK</sequence>
<dbReference type="Proteomes" id="UP000321491">
    <property type="component" value="Unassembled WGS sequence"/>
</dbReference>
<dbReference type="InterPro" id="IPR041999">
    <property type="entry name" value="Sortase_D_1"/>
</dbReference>
<dbReference type="Gene3D" id="2.40.260.10">
    <property type="entry name" value="Sortase"/>
    <property type="match status" value="1"/>
</dbReference>
<organism evidence="3 4">
    <name type="scientific">Cerasibacillus quisquiliarum</name>
    <dbReference type="NCBI Taxonomy" id="227865"/>
    <lineage>
        <taxon>Bacteria</taxon>
        <taxon>Bacillati</taxon>
        <taxon>Bacillota</taxon>
        <taxon>Bacilli</taxon>
        <taxon>Bacillales</taxon>
        <taxon>Bacillaceae</taxon>
        <taxon>Cerasibacillus</taxon>
    </lineage>
</organism>
<proteinExistence type="predicted"/>
<evidence type="ECO:0000313" key="3">
    <source>
        <dbReference type="EMBL" id="GEN29929.1"/>
    </source>
</evidence>
<dbReference type="AlphaFoldDB" id="A0A511UTJ6"/>
<dbReference type="SUPFAM" id="SSF63817">
    <property type="entry name" value="Sortase"/>
    <property type="match status" value="1"/>
</dbReference>
<keyword evidence="4" id="KW-1185">Reference proteome</keyword>
<evidence type="ECO:0000256" key="1">
    <source>
        <dbReference type="ARBA" id="ARBA00022801"/>
    </source>
</evidence>
<dbReference type="CDD" id="cd05828">
    <property type="entry name" value="Sortase_D_1"/>
    <property type="match status" value="1"/>
</dbReference>
<dbReference type="GO" id="GO:0016787">
    <property type="term" value="F:hydrolase activity"/>
    <property type="evidence" value="ECO:0007669"/>
    <property type="project" value="UniProtKB-KW"/>
</dbReference>